<evidence type="ECO:0000256" key="1">
    <source>
        <dbReference type="PROSITE-ProRule" id="PRU00175"/>
    </source>
</evidence>
<dbReference type="Proteomes" id="UP000324800">
    <property type="component" value="Unassembled WGS sequence"/>
</dbReference>
<name>A0A5J4V6A4_9EUKA</name>
<keyword evidence="1" id="KW-0863">Zinc-finger</keyword>
<dbReference type="SUPFAM" id="SSF57850">
    <property type="entry name" value="RING/U-box"/>
    <property type="match status" value="1"/>
</dbReference>
<reference evidence="4 5" key="1">
    <citation type="submission" date="2019-03" db="EMBL/GenBank/DDBJ databases">
        <title>Single cell metagenomics reveals metabolic interactions within the superorganism composed of flagellate Streblomastix strix and complex community of Bacteroidetes bacteria on its surface.</title>
        <authorList>
            <person name="Treitli S.C."/>
            <person name="Kolisko M."/>
            <person name="Husnik F."/>
            <person name="Keeling P."/>
            <person name="Hampl V."/>
        </authorList>
    </citation>
    <scope>NUCLEOTIDE SEQUENCE [LARGE SCALE GENOMIC DNA]</scope>
    <source>
        <strain evidence="4">ST1C</strain>
    </source>
</reference>
<organism evidence="4 5">
    <name type="scientific">Streblomastix strix</name>
    <dbReference type="NCBI Taxonomy" id="222440"/>
    <lineage>
        <taxon>Eukaryota</taxon>
        <taxon>Metamonada</taxon>
        <taxon>Preaxostyla</taxon>
        <taxon>Oxymonadida</taxon>
        <taxon>Streblomastigidae</taxon>
        <taxon>Streblomastix</taxon>
    </lineage>
</organism>
<dbReference type="Gene3D" id="3.30.40.10">
    <property type="entry name" value="Zinc/RING finger domain, C3HC4 (zinc finger)"/>
    <property type="match status" value="1"/>
</dbReference>
<feature type="domain" description="RING-type" evidence="3">
    <location>
        <begin position="84"/>
        <end position="126"/>
    </location>
</feature>
<dbReference type="GO" id="GO:0008270">
    <property type="term" value="F:zinc ion binding"/>
    <property type="evidence" value="ECO:0007669"/>
    <property type="project" value="UniProtKB-KW"/>
</dbReference>
<dbReference type="InterPro" id="IPR013083">
    <property type="entry name" value="Znf_RING/FYVE/PHD"/>
</dbReference>
<feature type="region of interest" description="Disordered" evidence="2">
    <location>
        <begin position="135"/>
        <end position="236"/>
    </location>
</feature>
<dbReference type="PANTHER" id="PTHR21540:SF0">
    <property type="entry name" value="PHD FAMILY PROTEIN"/>
    <property type="match status" value="1"/>
</dbReference>
<dbReference type="OrthoDB" id="2122982at2759"/>
<dbReference type="InterPro" id="IPR001841">
    <property type="entry name" value="Znf_RING"/>
</dbReference>
<evidence type="ECO:0000313" key="5">
    <source>
        <dbReference type="Proteomes" id="UP000324800"/>
    </source>
</evidence>
<keyword evidence="1" id="KW-0862">Zinc</keyword>
<evidence type="ECO:0000256" key="2">
    <source>
        <dbReference type="SAM" id="MobiDB-lite"/>
    </source>
</evidence>
<feature type="compositionally biased region" description="Low complexity" evidence="2">
    <location>
        <begin position="165"/>
        <end position="174"/>
    </location>
</feature>
<evidence type="ECO:0000313" key="4">
    <source>
        <dbReference type="EMBL" id="KAA6378396.1"/>
    </source>
</evidence>
<sequence length="251" mass="30062">MIRVLQLQKNSQYVYQKGLLRDELTEIFTHADEMEKQRHQQNGFNPLPYADNKILTAYHQITGKGVKIRDAPPTAARKDIKGPCPICFDDLEQRECVWCRYGCGQNVHSECWKMWSTVHNSCVFCRINWEKTEQYNDEEETSNKDDNKQQKEIKQDEMKYEDVQEQQQQQQQQQQEEEEQKYYDDLKDIDDDEEEKEEEDEEDVIIMSHPLKRSRKQLEEQMVDDDHDEEGQKDLHGAFELRGYLNFSKIK</sequence>
<gene>
    <name evidence="4" type="ORF">EZS28_026077</name>
</gene>
<protein>
    <recommendedName>
        <fullName evidence="3">RING-type domain-containing protein</fullName>
    </recommendedName>
</protein>
<dbReference type="PROSITE" id="PS50089">
    <property type="entry name" value="ZF_RING_2"/>
    <property type="match status" value="1"/>
</dbReference>
<feature type="compositionally biased region" description="Acidic residues" evidence="2">
    <location>
        <begin position="187"/>
        <end position="204"/>
    </location>
</feature>
<comment type="caution">
    <text evidence="4">The sequence shown here is derived from an EMBL/GenBank/DDBJ whole genome shotgun (WGS) entry which is preliminary data.</text>
</comment>
<accession>A0A5J4V6A4</accession>
<dbReference type="AlphaFoldDB" id="A0A5J4V6A4"/>
<dbReference type="GO" id="GO:0061630">
    <property type="term" value="F:ubiquitin protein ligase activity"/>
    <property type="evidence" value="ECO:0007669"/>
    <property type="project" value="InterPro"/>
</dbReference>
<feature type="compositionally biased region" description="Basic and acidic residues" evidence="2">
    <location>
        <begin position="141"/>
        <end position="162"/>
    </location>
</feature>
<keyword evidence="1" id="KW-0479">Metal-binding</keyword>
<dbReference type="PANTHER" id="PTHR21540">
    <property type="entry name" value="RING FINGER AND SWIM DOMAIN-CONTAINING PROTEIN 2"/>
    <property type="match status" value="1"/>
</dbReference>
<dbReference type="EMBL" id="SNRW01009169">
    <property type="protein sequence ID" value="KAA6378396.1"/>
    <property type="molecule type" value="Genomic_DNA"/>
</dbReference>
<dbReference type="InterPro" id="IPR039903">
    <property type="entry name" value="Zswim2"/>
</dbReference>
<evidence type="ECO:0000259" key="3">
    <source>
        <dbReference type="PROSITE" id="PS50089"/>
    </source>
</evidence>
<proteinExistence type="predicted"/>